<dbReference type="InterPro" id="IPR022190">
    <property type="entry name" value="DUF3716"/>
</dbReference>
<dbReference type="Proteomes" id="UP000824998">
    <property type="component" value="Unassembled WGS sequence"/>
</dbReference>
<evidence type="ECO:0000313" key="1">
    <source>
        <dbReference type="EMBL" id="KAG9238945.1"/>
    </source>
</evidence>
<keyword evidence="2" id="KW-1185">Reference proteome</keyword>
<reference evidence="1" key="1">
    <citation type="journal article" date="2021" name="IMA Fungus">
        <title>Genomic characterization of three marine fungi, including Emericellopsis atlantica sp. nov. with signatures of a generalist lifestyle and marine biomass degradation.</title>
        <authorList>
            <person name="Hagestad O.C."/>
            <person name="Hou L."/>
            <person name="Andersen J.H."/>
            <person name="Hansen E.H."/>
            <person name="Altermark B."/>
            <person name="Li C."/>
            <person name="Kuhnert E."/>
            <person name="Cox R.J."/>
            <person name="Crous P.W."/>
            <person name="Spatafora J.W."/>
            <person name="Lail K."/>
            <person name="Amirebrahimi M."/>
            <person name="Lipzen A."/>
            <person name="Pangilinan J."/>
            <person name="Andreopoulos W."/>
            <person name="Hayes R.D."/>
            <person name="Ng V."/>
            <person name="Grigoriev I.V."/>
            <person name="Jackson S.A."/>
            <person name="Sutton T.D.S."/>
            <person name="Dobson A.D.W."/>
            <person name="Rama T."/>
        </authorList>
    </citation>
    <scope>NUCLEOTIDE SEQUENCE</scope>
    <source>
        <strain evidence="1">TRa018bII</strain>
    </source>
</reference>
<sequence length="304" mass="34132">MDRNMQDAEHILEFSNTPHDGTPSLTLEPCNEAASTSLTIGLLANTASSVAPDSAKPRYFPRTMSEIQNLLVVRPLELRLVSNKCYPQGHKWWDRPANKEAALAYQRGELQPVEFECQECEMQRGPFPKCVRLEGYFKGACSNCKTYDIRKCNFYQGQRVPKTLLEVSPNQELNTSRVPNITHLTGIAKKMQKLPVVRTLAIKPGHKIQDPYRRSNREATLAYRRGAIPDVACEGCQSGGGLLLECVRLEGYFNGACGNCRIDDGQAGCSFFERLELHYHDVNPTVDPFSVNKNLLSGQIIRLR</sequence>
<proteinExistence type="predicted"/>
<dbReference type="EMBL" id="MU251363">
    <property type="protein sequence ID" value="KAG9238945.1"/>
    <property type="molecule type" value="Genomic_DNA"/>
</dbReference>
<comment type="caution">
    <text evidence="1">The sequence shown here is derived from an EMBL/GenBank/DDBJ whole genome shotgun (WGS) entry which is preliminary data.</text>
</comment>
<dbReference type="OrthoDB" id="4338738at2759"/>
<gene>
    <name evidence="1" type="ORF">BJ875DRAFT_274915</name>
</gene>
<organism evidence="1 2">
    <name type="scientific">Amylocarpus encephaloides</name>
    <dbReference type="NCBI Taxonomy" id="45428"/>
    <lineage>
        <taxon>Eukaryota</taxon>
        <taxon>Fungi</taxon>
        <taxon>Dikarya</taxon>
        <taxon>Ascomycota</taxon>
        <taxon>Pezizomycotina</taxon>
        <taxon>Leotiomycetes</taxon>
        <taxon>Helotiales</taxon>
        <taxon>Helotiales incertae sedis</taxon>
        <taxon>Amylocarpus</taxon>
    </lineage>
</organism>
<protein>
    <submittedName>
        <fullName evidence="1">Uncharacterized protein</fullName>
    </submittedName>
</protein>
<dbReference type="AlphaFoldDB" id="A0A9P7YSG5"/>
<dbReference type="Pfam" id="PF12511">
    <property type="entry name" value="DUF3716"/>
    <property type="match status" value="2"/>
</dbReference>
<name>A0A9P7YSG5_9HELO</name>
<evidence type="ECO:0000313" key="2">
    <source>
        <dbReference type="Proteomes" id="UP000824998"/>
    </source>
</evidence>
<accession>A0A9P7YSG5</accession>